<evidence type="ECO:0000256" key="2">
    <source>
        <dbReference type="ARBA" id="ARBA00022703"/>
    </source>
</evidence>
<dbReference type="InterPro" id="IPR016024">
    <property type="entry name" value="ARM-type_fold"/>
</dbReference>
<dbReference type="EMBL" id="VEPZ02000866">
    <property type="protein sequence ID" value="KAE8715183.1"/>
    <property type="molecule type" value="Genomic_DNA"/>
</dbReference>
<proteinExistence type="inferred from homology"/>
<dbReference type="PANTHER" id="PTHR12758">
    <property type="entry name" value="APOPTOSIS INHIBITOR 5-RELATED"/>
    <property type="match status" value="1"/>
</dbReference>
<dbReference type="GO" id="GO:0043067">
    <property type="term" value="P:regulation of programmed cell death"/>
    <property type="evidence" value="ECO:0007669"/>
    <property type="project" value="TreeGrafter"/>
</dbReference>
<reference evidence="4" key="1">
    <citation type="submission" date="2019-09" db="EMBL/GenBank/DDBJ databases">
        <title>Draft genome information of white flower Hibiscus syriacus.</title>
        <authorList>
            <person name="Kim Y.-M."/>
        </authorList>
    </citation>
    <scope>NUCLEOTIDE SEQUENCE [LARGE SCALE GENOMIC DNA]</scope>
    <source>
        <strain evidence="4">YM2019G1</strain>
    </source>
</reference>
<dbReference type="Pfam" id="PF05918">
    <property type="entry name" value="API5"/>
    <property type="match status" value="1"/>
</dbReference>
<dbReference type="GO" id="GO:0003729">
    <property type="term" value="F:mRNA binding"/>
    <property type="evidence" value="ECO:0007669"/>
    <property type="project" value="TreeGrafter"/>
</dbReference>
<keyword evidence="2" id="KW-0053">Apoptosis</keyword>
<sequence length="333" mass="37016">MTEKACGALYFLAQGYEEKPSKIEKLYEFGERLNEAKDKFQKVKEYYEGIINSTKTSLKAKQLAAQLIPRFFKLFPNLSSRALNAHFDLIEEEDLAVRVQAIRGLPLFCKNTNEYITKIVDILGQLLTTDEIVERDAVYKALMSVLRQDVKAPPERLMELIGIIEGQADLDAQFDVSDADHIDRLISCQFIALPLFARGASGSKFLNYLNKHIIPVFDKVAFGWHESLRIRGNWNPISSLSHVWFKFSKGIGIPHGFNFLSNEGKVKRTAAGNGSNNSATKKGGGAGGMQNQLVNRAFEGISNGGRGRGGVDQDVEEEEATGSSIRASNYDDD</sequence>
<dbReference type="AlphaFoldDB" id="A0A6A3BEX6"/>
<evidence type="ECO:0000256" key="1">
    <source>
        <dbReference type="ARBA" id="ARBA00009515"/>
    </source>
</evidence>
<dbReference type="GO" id="GO:0005634">
    <property type="term" value="C:nucleus"/>
    <property type="evidence" value="ECO:0007669"/>
    <property type="project" value="TreeGrafter"/>
</dbReference>
<dbReference type="InterPro" id="IPR008383">
    <property type="entry name" value="API5"/>
</dbReference>
<evidence type="ECO:0000313" key="4">
    <source>
        <dbReference type="EMBL" id="KAE8715183.1"/>
    </source>
</evidence>
<gene>
    <name evidence="4" type="ORF">F3Y22_tig00110186pilonHSYRG00104</name>
</gene>
<keyword evidence="5" id="KW-1185">Reference proteome</keyword>
<evidence type="ECO:0000256" key="3">
    <source>
        <dbReference type="SAM" id="MobiDB-lite"/>
    </source>
</evidence>
<accession>A0A6A3BEX6</accession>
<comment type="similarity">
    <text evidence="1">Belongs to the API5 family.</text>
</comment>
<evidence type="ECO:0000313" key="5">
    <source>
        <dbReference type="Proteomes" id="UP000436088"/>
    </source>
</evidence>
<name>A0A6A3BEX6_HIBSY</name>
<dbReference type="PANTHER" id="PTHR12758:SF19">
    <property type="entry name" value="APOPTOSIS INHIBITOR 5"/>
    <property type="match status" value="1"/>
</dbReference>
<feature type="region of interest" description="Disordered" evidence="3">
    <location>
        <begin position="269"/>
        <end position="333"/>
    </location>
</feature>
<dbReference type="Proteomes" id="UP000436088">
    <property type="component" value="Unassembled WGS sequence"/>
</dbReference>
<organism evidence="4 5">
    <name type="scientific">Hibiscus syriacus</name>
    <name type="common">Rose of Sharon</name>
    <dbReference type="NCBI Taxonomy" id="106335"/>
    <lineage>
        <taxon>Eukaryota</taxon>
        <taxon>Viridiplantae</taxon>
        <taxon>Streptophyta</taxon>
        <taxon>Embryophyta</taxon>
        <taxon>Tracheophyta</taxon>
        <taxon>Spermatophyta</taxon>
        <taxon>Magnoliopsida</taxon>
        <taxon>eudicotyledons</taxon>
        <taxon>Gunneridae</taxon>
        <taxon>Pentapetalae</taxon>
        <taxon>rosids</taxon>
        <taxon>malvids</taxon>
        <taxon>Malvales</taxon>
        <taxon>Malvaceae</taxon>
        <taxon>Malvoideae</taxon>
        <taxon>Hibiscus</taxon>
    </lineage>
</organism>
<dbReference type="SUPFAM" id="SSF48371">
    <property type="entry name" value="ARM repeat"/>
    <property type="match status" value="1"/>
</dbReference>
<protein>
    <submittedName>
        <fullName evidence="4">Apoptosis inhibitory protein 5 (API5) isoform 2</fullName>
    </submittedName>
</protein>
<comment type="caution">
    <text evidence="4">The sequence shown here is derived from an EMBL/GenBank/DDBJ whole genome shotgun (WGS) entry which is preliminary data.</text>
</comment>